<feature type="transmembrane region" description="Helical" evidence="7">
    <location>
        <begin position="309"/>
        <end position="331"/>
    </location>
</feature>
<evidence type="ECO:0000256" key="5">
    <source>
        <dbReference type="ARBA" id="ARBA00022989"/>
    </source>
</evidence>
<dbReference type="AlphaFoldDB" id="A0B8M5"/>
<name>A0B8M5_METTP</name>
<evidence type="ECO:0000256" key="1">
    <source>
        <dbReference type="ARBA" id="ARBA00004141"/>
    </source>
</evidence>
<evidence type="ECO:0000256" key="7">
    <source>
        <dbReference type="SAM" id="Phobius"/>
    </source>
</evidence>
<evidence type="ECO:0000256" key="3">
    <source>
        <dbReference type="ARBA" id="ARBA00022448"/>
    </source>
</evidence>
<feature type="transmembrane region" description="Helical" evidence="7">
    <location>
        <begin position="100"/>
        <end position="123"/>
    </location>
</feature>
<evidence type="ECO:0000256" key="4">
    <source>
        <dbReference type="ARBA" id="ARBA00022692"/>
    </source>
</evidence>
<evidence type="ECO:0000256" key="6">
    <source>
        <dbReference type="ARBA" id="ARBA00023136"/>
    </source>
</evidence>
<keyword evidence="5 7" id="KW-1133">Transmembrane helix</keyword>
<feature type="transmembrane region" description="Helical" evidence="7">
    <location>
        <begin position="231"/>
        <end position="264"/>
    </location>
</feature>
<dbReference type="KEGG" id="mtp:Mthe_1271"/>
<dbReference type="InterPro" id="IPR036291">
    <property type="entry name" value="NAD(P)-bd_dom_sf"/>
</dbReference>
<comment type="similarity">
    <text evidence="2">Belongs to the monovalent cation:proton antiporter 2 (CPA2) transporter (TC 2.A.37) family.</text>
</comment>
<feature type="domain" description="Cation/H+ exchanger transmembrane" evidence="8">
    <location>
        <begin position="29"/>
        <end position="387"/>
    </location>
</feature>
<dbReference type="HOGENOM" id="CLU_005126_1_2_2"/>
<sequence>MHETELISYEEWLHLETELLGDVVIIFVLSSAVLFLFHRIRLPAILGYLITGIIAGPQCLGLIRSLDQVAVLAEIGVILLLFTVGIEISLKDLLQIKRFVLVGGFLQVLFTTLAVVFILVNLGRPFGEAIAIGFMVSLSSTAIVLRIIQQRGEFDALHGRTILGILIFQDVIVVPMMLLIPMLPGAAVATAESPIFIIIKAALLIAVVIAGAKWAVPRILYQVLKTRDHELFLLFTVGMCFAIAWISSFVGLSLGLGAFLAGLVISESPYSLHAIGNIRPLRDAFSSFFFVSIGMLLDLDLLMKNTAYIIALSICVILIKTIACGLATSLIGLPTRLVVLVSLALSQVGEFSFILSKVGLDAGLLSHEVYQLFLDVTVLTMAATTFMIAISHRVAAGISQLSRYDALERIGKQHALKDHLIIVGFGVNGRNVAMAARAKGIPYVVVDLNPDIVKGCV</sequence>
<keyword evidence="6 7" id="KW-0472">Membrane</keyword>
<feature type="transmembrane region" description="Helical" evidence="7">
    <location>
        <begin position="129"/>
        <end position="149"/>
    </location>
</feature>
<keyword evidence="4 7" id="KW-0812">Transmembrane</keyword>
<dbReference type="Proteomes" id="UP000000674">
    <property type="component" value="Chromosome"/>
</dbReference>
<dbReference type="Pfam" id="PF00999">
    <property type="entry name" value="Na_H_Exchanger"/>
    <property type="match status" value="1"/>
</dbReference>
<feature type="transmembrane region" description="Helical" evidence="7">
    <location>
        <begin position="337"/>
        <end position="360"/>
    </location>
</feature>
<dbReference type="InterPro" id="IPR038770">
    <property type="entry name" value="Na+/solute_symporter_sf"/>
</dbReference>
<organism evidence="9 10">
    <name type="scientific">Methanothrix thermoacetophila (strain DSM 6194 / JCM 14653 / NBRC 101360 / PT)</name>
    <name type="common">Methanosaeta thermophila</name>
    <dbReference type="NCBI Taxonomy" id="349307"/>
    <lineage>
        <taxon>Archaea</taxon>
        <taxon>Methanobacteriati</taxon>
        <taxon>Methanobacteriota</taxon>
        <taxon>Stenosarchaea group</taxon>
        <taxon>Methanomicrobia</taxon>
        <taxon>Methanotrichales</taxon>
        <taxon>Methanotrichaceae</taxon>
        <taxon>Methanothrix</taxon>
    </lineage>
</organism>
<evidence type="ECO:0000313" key="10">
    <source>
        <dbReference type="Proteomes" id="UP000000674"/>
    </source>
</evidence>
<dbReference type="GO" id="GO:1902600">
    <property type="term" value="P:proton transmembrane transport"/>
    <property type="evidence" value="ECO:0007669"/>
    <property type="project" value="InterPro"/>
</dbReference>
<dbReference type="InterPro" id="IPR006153">
    <property type="entry name" value="Cation/H_exchanger_TM"/>
</dbReference>
<feature type="transmembrane region" description="Helical" evidence="7">
    <location>
        <begin position="69"/>
        <end position="88"/>
    </location>
</feature>
<feature type="transmembrane region" description="Helical" evidence="7">
    <location>
        <begin position="19"/>
        <end position="37"/>
    </location>
</feature>
<evidence type="ECO:0000259" key="8">
    <source>
        <dbReference type="Pfam" id="PF00999"/>
    </source>
</evidence>
<protein>
    <submittedName>
        <fullName evidence="9">Sodium/hydrogen exchanger</fullName>
    </submittedName>
</protein>
<accession>A0B8M5</accession>
<keyword evidence="3" id="KW-0813">Transport</keyword>
<proteinExistence type="inferred from homology"/>
<dbReference type="Gene3D" id="3.40.50.720">
    <property type="entry name" value="NAD(P)-binding Rossmann-like Domain"/>
    <property type="match status" value="1"/>
</dbReference>
<feature type="transmembrane region" description="Helical" evidence="7">
    <location>
        <begin position="372"/>
        <end position="390"/>
    </location>
</feature>
<dbReference type="Gene3D" id="1.20.1530.20">
    <property type="match status" value="1"/>
</dbReference>
<gene>
    <name evidence="9" type="ordered locus">Mthe_1271</name>
</gene>
<comment type="subcellular location">
    <subcellularLocation>
        <location evidence="1">Membrane</location>
        <topology evidence="1">Multi-pass membrane protein</topology>
    </subcellularLocation>
</comment>
<dbReference type="PANTHER" id="PTHR42751:SF3">
    <property type="entry name" value="SODIUM_GLUTAMATE SYMPORTER"/>
    <property type="match status" value="1"/>
</dbReference>
<feature type="transmembrane region" description="Helical" evidence="7">
    <location>
        <begin position="44"/>
        <end position="63"/>
    </location>
</feature>
<feature type="transmembrane region" description="Helical" evidence="7">
    <location>
        <begin position="195"/>
        <end position="216"/>
    </location>
</feature>
<feature type="transmembrane region" description="Helical" evidence="7">
    <location>
        <begin position="161"/>
        <end position="183"/>
    </location>
</feature>
<dbReference type="GO" id="GO:0015297">
    <property type="term" value="F:antiporter activity"/>
    <property type="evidence" value="ECO:0007669"/>
    <property type="project" value="InterPro"/>
</dbReference>
<evidence type="ECO:0000313" key="9">
    <source>
        <dbReference type="EMBL" id="ABK15049.1"/>
    </source>
</evidence>
<dbReference type="GO" id="GO:0016020">
    <property type="term" value="C:membrane"/>
    <property type="evidence" value="ECO:0007669"/>
    <property type="project" value="UniProtKB-SubCell"/>
</dbReference>
<reference evidence="9 10" key="1">
    <citation type="submission" date="2006-10" db="EMBL/GenBank/DDBJ databases">
        <title>Complete sequence of Methanosaeta thermophila PT.</title>
        <authorList>
            <consortium name="US DOE Joint Genome Institute"/>
            <person name="Copeland A."/>
            <person name="Lucas S."/>
            <person name="Lapidus A."/>
            <person name="Barry K."/>
            <person name="Detter J.C."/>
            <person name="Glavina del Rio T."/>
            <person name="Hammon N."/>
            <person name="Israni S."/>
            <person name="Pitluck S."/>
            <person name="Chain P."/>
            <person name="Malfatti S."/>
            <person name="Shin M."/>
            <person name="Vergez L."/>
            <person name="Schmutz J."/>
            <person name="Larimer F."/>
            <person name="Land M."/>
            <person name="Hauser L."/>
            <person name="Kyrpides N."/>
            <person name="Kim E."/>
            <person name="Smith K.S."/>
            <person name="Ingram-Smith C."/>
            <person name="Richardson P."/>
        </authorList>
    </citation>
    <scope>NUCLEOTIDE SEQUENCE [LARGE SCALE GENOMIC DNA]</scope>
    <source>
        <strain evidence="10">DSM 6194 / JCM 14653 / NBRC 101360 / PT</strain>
    </source>
</reference>
<dbReference type="SUPFAM" id="SSF51735">
    <property type="entry name" value="NAD(P)-binding Rossmann-fold domains"/>
    <property type="match status" value="1"/>
</dbReference>
<dbReference type="PANTHER" id="PTHR42751">
    <property type="entry name" value="SODIUM/HYDROGEN EXCHANGER FAMILY/TRKA DOMAIN PROTEIN"/>
    <property type="match status" value="1"/>
</dbReference>
<dbReference type="EMBL" id="CP000477">
    <property type="protein sequence ID" value="ABK15049.1"/>
    <property type="molecule type" value="Genomic_DNA"/>
</dbReference>
<dbReference type="STRING" id="349307.Mthe_1271"/>
<keyword evidence="10" id="KW-1185">Reference proteome</keyword>
<evidence type="ECO:0000256" key="2">
    <source>
        <dbReference type="ARBA" id="ARBA00005551"/>
    </source>
</evidence>